<name>A0A835MK43_9ROSI</name>
<dbReference type="EMBL" id="JADGMS010000016">
    <property type="protein sequence ID" value="KAF9666784.1"/>
    <property type="molecule type" value="Genomic_DNA"/>
</dbReference>
<sequence length="67" mass="7811">MALRFQQVSGVDFAKTFSLVIKLATKRVVLALSVLFNVSNVFLHETLEEEIFIEHRRDFINLVEKIF</sequence>
<gene>
    <name evidence="1" type="ORF">SADUNF_Sadunf16G0264600</name>
</gene>
<dbReference type="Proteomes" id="UP000657918">
    <property type="component" value="Chromosome 16"/>
</dbReference>
<dbReference type="AlphaFoldDB" id="A0A835MK43"/>
<comment type="caution">
    <text evidence="1">The sequence shown here is derived from an EMBL/GenBank/DDBJ whole genome shotgun (WGS) entry which is preliminary data.</text>
</comment>
<evidence type="ECO:0000313" key="1">
    <source>
        <dbReference type="EMBL" id="KAF9666784.1"/>
    </source>
</evidence>
<organism evidence="1 2">
    <name type="scientific">Salix dunnii</name>
    <dbReference type="NCBI Taxonomy" id="1413687"/>
    <lineage>
        <taxon>Eukaryota</taxon>
        <taxon>Viridiplantae</taxon>
        <taxon>Streptophyta</taxon>
        <taxon>Embryophyta</taxon>
        <taxon>Tracheophyta</taxon>
        <taxon>Spermatophyta</taxon>
        <taxon>Magnoliopsida</taxon>
        <taxon>eudicotyledons</taxon>
        <taxon>Gunneridae</taxon>
        <taxon>Pentapetalae</taxon>
        <taxon>rosids</taxon>
        <taxon>fabids</taxon>
        <taxon>Malpighiales</taxon>
        <taxon>Salicaceae</taxon>
        <taxon>Saliceae</taxon>
        <taxon>Salix</taxon>
    </lineage>
</organism>
<dbReference type="OrthoDB" id="411615at2759"/>
<evidence type="ECO:0000313" key="2">
    <source>
        <dbReference type="Proteomes" id="UP000657918"/>
    </source>
</evidence>
<proteinExistence type="predicted"/>
<accession>A0A835MK43</accession>
<keyword evidence="2" id="KW-1185">Reference proteome</keyword>
<protein>
    <recommendedName>
        <fullName evidence="3">Reverse transcriptase Ty1/copia-type domain-containing protein</fullName>
    </recommendedName>
</protein>
<evidence type="ECO:0008006" key="3">
    <source>
        <dbReference type="Google" id="ProtNLM"/>
    </source>
</evidence>
<reference evidence="1 2" key="1">
    <citation type="submission" date="2020-10" db="EMBL/GenBank/DDBJ databases">
        <title>Plant Genome Project.</title>
        <authorList>
            <person name="Zhang R.-G."/>
        </authorList>
    </citation>
    <scope>NUCLEOTIDE SEQUENCE [LARGE SCALE GENOMIC DNA]</scope>
    <source>
        <strain evidence="1">FAFU-HL-1</strain>
        <tissue evidence="1">Leaf</tissue>
    </source>
</reference>